<keyword evidence="1" id="KW-0472">Membrane</keyword>
<feature type="transmembrane region" description="Helical" evidence="1">
    <location>
        <begin position="117"/>
        <end position="137"/>
    </location>
</feature>
<gene>
    <name evidence="2" type="ORF">ROLI_030570</name>
</gene>
<sequence length="144" mass="15454">MCDGDHAAASTRCPPVCKAVFDLLLHARLRRIATLMFQPKTDNPGLAVFLMIIATAFIAATTLFAKALGGDTLGPPLHPLQISHGRFVFAFMALASVAIVLRPRFTPPHWALHIARTSFGWAGVTLMFAAVAFIPLADATAIVF</sequence>
<keyword evidence="3" id="KW-1185">Reference proteome</keyword>
<organism evidence="2 3">
    <name type="scientific">Roseobacter fucihabitans</name>
    <dbReference type="NCBI Taxonomy" id="1537242"/>
    <lineage>
        <taxon>Bacteria</taxon>
        <taxon>Pseudomonadati</taxon>
        <taxon>Pseudomonadota</taxon>
        <taxon>Alphaproteobacteria</taxon>
        <taxon>Rhodobacterales</taxon>
        <taxon>Roseobacteraceae</taxon>
        <taxon>Roseobacter</taxon>
    </lineage>
</organism>
<keyword evidence="1" id="KW-0812">Transmembrane</keyword>
<reference evidence="3" key="2">
    <citation type="submission" date="2024-01" db="EMBL/GenBank/DDBJ databases">
        <title>Roseobacter fucihabitans sp. nov., isolated from the brown alga Fucus spiralis.</title>
        <authorList>
            <person name="Hahnke S."/>
            <person name="Berger M."/>
            <person name="Schlingloff A."/>
            <person name="Athale I."/>
            <person name="Neumann-Schaal M."/>
            <person name="Adenaya A."/>
            <person name="Poehlein A."/>
            <person name="Daniel R."/>
            <person name="Pertersen J."/>
            <person name="Brinkhoff T."/>
        </authorList>
    </citation>
    <scope>NUCLEOTIDE SEQUENCE [LARGE SCALE GENOMIC DNA]</scope>
    <source>
        <strain evidence="3">B14</strain>
    </source>
</reference>
<name>A0ABZ2BXC2_9RHOB</name>
<reference evidence="2 3" key="1">
    <citation type="submission" date="2015-07" db="EMBL/GenBank/DDBJ databases">
        <authorList>
            <person name="Voget S."/>
            <person name="Dogs M."/>
            <person name="Brinkhoff T.H."/>
            <person name="Daniel R."/>
        </authorList>
    </citation>
    <scope>NUCLEOTIDE SEQUENCE [LARGE SCALE GENOMIC DNA]</scope>
    <source>
        <strain evidence="2 3">B14</strain>
    </source>
</reference>
<feature type="transmembrane region" description="Helical" evidence="1">
    <location>
        <begin position="87"/>
        <end position="105"/>
    </location>
</feature>
<proteinExistence type="predicted"/>
<accession>A0ABZ2BXC2</accession>
<dbReference type="EMBL" id="CP143423">
    <property type="protein sequence ID" value="WVX49961.1"/>
    <property type="molecule type" value="Genomic_DNA"/>
</dbReference>
<dbReference type="Proteomes" id="UP001318682">
    <property type="component" value="Chromosome"/>
</dbReference>
<evidence type="ECO:0000313" key="3">
    <source>
        <dbReference type="Proteomes" id="UP001318682"/>
    </source>
</evidence>
<keyword evidence="1" id="KW-1133">Transmembrane helix</keyword>
<protein>
    <submittedName>
        <fullName evidence="2">Uncharacterized protein</fullName>
    </submittedName>
</protein>
<feature type="transmembrane region" description="Helical" evidence="1">
    <location>
        <begin position="46"/>
        <end position="67"/>
    </location>
</feature>
<evidence type="ECO:0000256" key="1">
    <source>
        <dbReference type="SAM" id="Phobius"/>
    </source>
</evidence>
<evidence type="ECO:0000313" key="2">
    <source>
        <dbReference type="EMBL" id="WVX49961.1"/>
    </source>
</evidence>